<keyword evidence="5" id="KW-1185">Reference proteome</keyword>
<dbReference type="Proteomes" id="UP000235828">
    <property type="component" value="Chromosome A"/>
</dbReference>
<dbReference type="RefSeq" id="WP_102523780.1">
    <property type="nucleotide sequence ID" value="NZ_LT960611.1"/>
</dbReference>
<name>A0A2N8ZHX5_9VIBR</name>
<dbReference type="PANTHER" id="PTHR30332">
    <property type="entry name" value="PROBABLE GENERAL SECRETION PATHWAY PROTEIN D"/>
    <property type="match status" value="1"/>
</dbReference>
<comment type="subcellular location">
    <subcellularLocation>
        <location evidence="1">Membrane</location>
    </subcellularLocation>
</comment>
<dbReference type="GO" id="GO:0009306">
    <property type="term" value="P:protein secretion"/>
    <property type="evidence" value="ECO:0007669"/>
    <property type="project" value="TreeGrafter"/>
</dbReference>
<evidence type="ECO:0000256" key="1">
    <source>
        <dbReference type="ARBA" id="ARBA00004370"/>
    </source>
</evidence>
<gene>
    <name evidence="4" type="ORF">VTAP4600_A3563</name>
</gene>
<evidence type="ECO:0008006" key="6">
    <source>
        <dbReference type="Google" id="ProtNLM"/>
    </source>
</evidence>
<evidence type="ECO:0000256" key="3">
    <source>
        <dbReference type="ARBA" id="ARBA00023136"/>
    </source>
</evidence>
<organism evidence="4 5">
    <name type="scientific">Vibrio tapetis subsp. tapetis</name>
    <dbReference type="NCBI Taxonomy" id="1671868"/>
    <lineage>
        <taxon>Bacteria</taxon>
        <taxon>Pseudomonadati</taxon>
        <taxon>Pseudomonadota</taxon>
        <taxon>Gammaproteobacteria</taxon>
        <taxon>Vibrionales</taxon>
        <taxon>Vibrionaceae</taxon>
        <taxon>Vibrio</taxon>
    </lineage>
</organism>
<dbReference type="GO" id="GO:0015627">
    <property type="term" value="C:type II protein secretion system complex"/>
    <property type="evidence" value="ECO:0007669"/>
    <property type="project" value="TreeGrafter"/>
</dbReference>
<keyword evidence="2" id="KW-0732">Signal</keyword>
<dbReference type="AlphaFoldDB" id="A0A2N8ZHX5"/>
<dbReference type="KEGG" id="vta:A3563"/>
<dbReference type="InterPro" id="IPR050810">
    <property type="entry name" value="Bact_Secretion_Sys_Channel"/>
</dbReference>
<keyword evidence="3" id="KW-0472">Membrane</keyword>
<evidence type="ECO:0000256" key="2">
    <source>
        <dbReference type="ARBA" id="ARBA00022729"/>
    </source>
</evidence>
<dbReference type="EMBL" id="LT960611">
    <property type="protein sequence ID" value="SON51510.1"/>
    <property type="molecule type" value="Genomic_DNA"/>
</dbReference>
<proteinExistence type="predicted"/>
<accession>A0A2N8ZHX5</accession>
<dbReference type="OrthoDB" id="5857380at2"/>
<dbReference type="PROSITE" id="PS51257">
    <property type="entry name" value="PROKAR_LIPOPROTEIN"/>
    <property type="match status" value="1"/>
</dbReference>
<dbReference type="GO" id="GO:0016020">
    <property type="term" value="C:membrane"/>
    <property type="evidence" value="ECO:0007669"/>
    <property type="project" value="UniProtKB-SubCell"/>
</dbReference>
<reference evidence="4 5" key="1">
    <citation type="submission" date="2017-10" db="EMBL/GenBank/DDBJ databases">
        <authorList>
            <person name="Banno H."/>
            <person name="Chua N.-H."/>
        </authorList>
    </citation>
    <scope>NUCLEOTIDE SEQUENCE [LARGE SCALE GENOMIC DNA]</scope>
    <source>
        <strain evidence="4">Vibrio tapetis CECT4600</strain>
    </source>
</reference>
<evidence type="ECO:0000313" key="5">
    <source>
        <dbReference type="Proteomes" id="UP000235828"/>
    </source>
</evidence>
<evidence type="ECO:0000313" key="4">
    <source>
        <dbReference type="EMBL" id="SON51510.1"/>
    </source>
</evidence>
<dbReference type="PANTHER" id="PTHR30332:SF24">
    <property type="entry name" value="SECRETIN GSPD-RELATED"/>
    <property type="match status" value="1"/>
</dbReference>
<sequence>MRKRLSLLLIVAIAGCSSPQYDEAVKHNDKVHQTITEKTTYIPPPKISRITKPPQVFSPVEPPSNTQWLKEKLTVNSSDMPLSVVLEEVMFGVEIPIYFGENADPNKRVTLNFSNTRENVLNLLSREAGFGIEFINQRLEVTETVTKTFFINLPTGTQNGQLGSEGGGSSDKEDKAKTQGQYLNISYSSVEVIAEIAANIVTVLGGEENAEKAVSTSANMSAITVTTTPDKMQEVEKIVERYQEQLTKQVVLDVRVIEFRSNLGTERGINWNLVYKSGGETLKFFVPGTNLVSQQAGYGFAFQGSGKWSGSEALIKVLEKQGSVSTETPITALLLNNQPARITQQSIVPYLYSTSSESSEGVVSASVTRKEEVEGVDFMASANVQSEHVWLRLSGQLQKITKKRTEKVAQLELGFLDKQKSEITFANKLRYGQTYVIASVKQSSKTAEQNKSFWTTLFGGTGSEDLTTETLVLLTPRKAY</sequence>
<protein>
    <recommendedName>
        <fullName evidence="6">Type II and III secretion system protein</fullName>
    </recommendedName>
</protein>